<dbReference type="SUPFAM" id="SSF52540">
    <property type="entry name" value="P-loop containing nucleoside triphosphate hydrolases"/>
    <property type="match status" value="1"/>
</dbReference>
<feature type="domain" description="ATPase" evidence="1">
    <location>
        <begin position="18"/>
        <end position="241"/>
    </location>
</feature>
<keyword evidence="2" id="KW-0067">ATP-binding</keyword>
<dbReference type="Proteomes" id="UP000190057">
    <property type="component" value="Chromosome"/>
</dbReference>
<evidence type="ECO:0000313" key="3">
    <source>
        <dbReference type="Proteomes" id="UP000190057"/>
    </source>
</evidence>
<accession>A0ABM6MTP7</accession>
<dbReference type="InterPro" id="IPR027417">
    <property type="entry name" value="P-loop_NTPase"/>
</dbReference>
<dbReference type="GeneID" id="56684820"/>
<dbReference type="GO" id="GO:0005524">
    <property type="term" value="F:ATP binding"/>
    <property type="evidence" value="ECO:0007669"/>
    <property type="project" value="UniProtKB-KW"/>
</dbReference>
<organism evidence="2 3">
    <name type="scientific">Elizabethkingia anophelis R26</name>
    <dbReference type="NCBI Taxonomy" id="1246994"/>
    <lineage>
        <taxon>Bacteria</taxon>
        <taxon>Pseudomonadati</taxon>
        <taxon>Bacteroidota</taxon>
        <taxon>Flavobacteriia</taxon>
        <taxon>Flavobacteriales</taxon>
        <taxon>Weeksellaceae</taxon>
        <taxon>Elizabethkingia</taxon>
    </lineage>
</organism>
<dbReference type="RefSeq" id="WP_009086954.1">
    <property type="nucleotide sequence ID" value="NZ_ANIW01000062.1"/>
</dbReference>
<dbReference type="PANTHER" id="PTHR34301">
    <property type="entry name" value="DNA-BINDING PROTEIN-RELATED"/>
    <property type="match status" value="1"/>
</dbReference>
<dbReference type="InterPro" id="IPR011579">
    <property type="entry name" value="ATPase_dom"/>
</dbReference>
<dbReference type="Gene3D" id="3.40.50.300">
    <property type="entry name" value="P-loop containing nucleotide triphosphate hydrolases"/>
    <property type="match status" value="1"/>
</dbReference>
<dbReference type="EMBL" id="CP023401">
    <property type="protein sequence ID" value="ATC36539.1"/>
    <property type="molecule type" value="Genomic_DNA"/>
</dbReference>
<protein>
    <submittedName>
        <fullName evidence="2">ATP-binding protein</fullName>
    </submittedName>
</protein>
<proteinExistence type="predicted"/>
<keyword evidence="3" id="KW-1185">Reference proteome</keyword>
<dbReference type="PANTHER" id="PTHR34301:SF8">
    <property type="entry name" value="ATPASE DOMAIN-CONTAINING PROTEIN"/>
    <property type="match status" value="1"/>
</dbReference>
<keyword evidence="2" id="KW-0547">Nucleotide-binding</keyword>
<sequence length="384" mass="45387">MQKLSPFVFGNLVNLQSFTNRENELKRLKNNLISGINTIIISPRRWGKSSLVEKTIMDINITDPDYKTVKIDLFSVNSEQEFLEKFAREVIKASSAKWEEWLKESKDIFKKLIPKFSIGIQPDSDFSISFDWEELKKYSDEILNLPEILATKKQVKFIICIDEFQNLAHFPNFEAVEKNMRAVWQKQKNVVYCLYGSKRDMMTNIFDNSSKPFYRFGDLLLLSKIKKEKWESFIVENFEKTNRRISQTFAGRITDLMKCHSWYVQQFSYYVWSETQNEVTYSIFCDALERLVQSNVPLFQNKIEEFSTGQINLLKAIAKNEKQLSSKETLKRYHLGTSAGVNKNKNTLLQKDIISEERGIIEFLDPVFELWFRKLYFDEDYLKH</sequence>
<reference evidence="2 3" key="1">
    <citation type="submission" date="2017-09" db="EMBL/GenBank/DDBJ databases">
        <title>Complete circularized genomes of four mosquito-derived Elizabethkingia anophelis isolates.</title>
        <authorList>
            <person name="Nicholson A.C."/>
            <person name="Xu J."/>
        </authorList>
    </citation>
    <scope>NUCLEOTIDE SEQUENCE [LARGE SCALE GENOMIC DNA]</scope>
    <source>
        <strain evidence="2 3">R26</strain>
    </source>
</reference>
<gene>
    <name evidence="2" type="ORF">BAZ09_010080</name>
</gene>
<evidence type="ECO:0000313" key="2">
    <source>
        <dbReference type="EMBL" id="ATC36539.1"/>
    </source>
</evidence>
<dbReference type="Pfam" id="PF01637">
    <property type="entry name" value="ATPase_2"/>
    <property type="match status" value="1"/>
</dbReference>
<name>A0ABM6MTP7_9FLAO</name>
<evidence type="ECO:0000259" key="1">
    <source>
        <dbReference type="Pfam" id="PF01637"/>
    </source>
</evidence>